<keyword evidence="2" id="KW-1185">Reference proteome</keyword>
<sequence length="152" mass="16548">MYSLRIISEYYLINGNYCSLSADLAPKLSLRYTRNSISGRPPPLSMSDNLHEAIGAMSIRDDDPIDLPDNPCFSVFEENATSLLGRLLNPPNCPYLREKVKPVFKEVVVSSNGGASNLKDLVGTVPPPGPAVPPGFSPMFPQLAEEERNAAL</sequence>
<proteinExistence type="predicted"/>
<name>A0ABQ7ZE26_BRANA</name>
<accession>A0ABQ7ZE26</accession>
<organism evidence="1 2">
    <name type="scientific">Brassica napus</name>
    <name type="common">Rape</name>
    <dbReference type="NCBI Taxonomy" id="3708"/>
    <lineage>
        <taxon>Eukaryota</taxon>
        <taxon>Viridiplantae</taxon>
        <taxon>Streptophyta</taxon>
        <taxon>Embryophyta</taxon>
        <taxon>Tracheophyta</taxon>
        <taxon>Spermatophyta</taxon>
        <taxon>Magnoliopsida</taxon>
        <taxon>eudicotyledons</taxon>
        <taxon>Gunneridae</taxon>
        <taxon>Pentapetalae</taxon>
        <taxon>rosids</taxon>
        <taxon>malvids</taxon>
        <taxon>Brassicales</taxon>
        <taxon>Brassicaceae</taxon>
        <taxon>Brassiceae</taxon>
        <taxon>Brassica</taxon>
    </lineage>
</organism>
<protein>
    <submittedName>
        <fullName evidence="1">Uncharacterized protein</fullName>
    </submittedName>
</protein>
<gene>
    <name evidence="1" type="ORF">HID58_065710</name>
</gene>
<reference evidence="1 2" key="1">
    <citation type="submission" date="2021-05" db="EMBL/GenBank/DDBJ databases">
        <title>Genome Assembly of Synthetic Allotetraploid Brassica napus Reveals Homoeologous Exchanges between Subgenomes.</title>
        <authorList>
            <person name="Davis J.T."/>
        </authorList>
    </citation>
    <scope>NUCLEOTIDE SEQUENCE [LARGE SCALE GENOMIC DNA]</scope>
    <source>
        <strain evidence="2">cv. Da-Ae</strain>
        <tissue evidence="1">Seedling</tissue>
    </source>
</reference>
<dbReference type="Proteomes" id="UP000824890">
    <property type="component" value="Unassembled WGS sequence"/>
</dbReference>
<comment type="caution">
    <text evidence="1">The sequence shown here is derived from an EMBL/GenBank/DDBJ whole genome shotgun (WGS) entry which is preliminary data.</text>
</comment>
<dbReference type="EMBL" id="JAGKQM010000015">
    <property type="protein sequence ID" value="KAH0878316.1"/>
    <property type="molecule type" value="Genomic_DNA"/>
</dbReference>
<evidence type="ECO:0000313" key="2">
    <source>
        <dbReference type="Proteomes" id="UP000824890"/>
    </source>
</evidence>
<evidence type="ECO:0000313" key="1">
    <source>
        <dbReference type="EMBL" id="KAH0878316.1"/>
    </source>
</evidence>